<sequence length="181" mass="19681">MLVRHWGLWGGGLAAVGALLLLLVFKDPAFSPRSKVFSATALSVPKTLEAEQSIRLVHFWDPACPCNVGNQAHLLAIVQQFAPQGVRFYSVKRAGRRGQLPAVFSAVQPLEEEHNWAQIPASPAVAIWNAQGDLVYFGPYTEGANCNVTRGFVEPILEATLAGRSVQATHQLAVACFCDWN</sequence>
<dbReference type="RefSeq" id="WP_144569959.1">
    <property type="nucleotide sequence ID" value="NZ_VLKG01000001.1"/>
</dbReference>
<dbReference type="AlphaFoldDB" id="A0A562J264"/>
<gene>
    <name evidence="3" type="ORF">LX59_00184</name>
</gene>
<protein>
    <recommendedName>
        <fullName evidence="2">DUF6436 domain-containing protein</fullName>
    </recommendedName>
</protein>
<accession>A0A562J264</accession>
<evidence type="ECO:0000256" key="1">
    <source>
        <dbReference type="SAM" id="Phobius"/>
    </source>
</evidence>
<dbReference type="Pfam" id="PF20029">
    <property type="entry name" value="DUF6436"/>
    <property type="match status" value="1"/>
</dbReference>
<name>A0A562J264_9GAMM</name>
<organism evidence="3 4">
    <name type="scientific">Azomonas agilis</name>
    <dbReference type="NCBI Taxonomy" id="116849"/>
    <lineage>
        <taxon>Bacteria</taxon>
        <taxon>Pseudomonadati</taxon>
        <taxon>Pseudomonadota</taxon>
        <taxon>Gammaproteobacteria</taxon>
        <taxon>Pseudomonadales</taxon>
        <taxon>Pseudomonadaceae</taxon>
        <taxon>Azomonas</taxon>
    </lineage>
</organism>
<dbReference type="InterPro" id="IPR045494">
    <property type="entry name" value="DUF6436"/>
</dbReference>
<keyword evidence="4" id="KW-1185">Reference proteome</keyword>
<feature type="transmembrane region" description="Helical" evidence="1">
    <location>
        <begin position="6"/>
        <end position="25"/>
    </location>
</feature>
<keyword evidence="1" id="KW-0472">Membrane</keyword>
<evidence type="ECO:0000313" key="3">
    <source>
        <dbReference type="EMBL" id="TWH77278.1"/>
    </source>
</evidence>
<dbReference type="Gene3D" id="3.40.30.10">
    <property type="entry name" value="Glutaredoxin"/>
    <property type="match status" value="1"/>
</dbReference>
<comment type="caution">
    <text evidence="3">The sequence shown here is derived from an EMBL/GenBank/DDBJ whole genome shotgun (WGS) entry which is preliminary data.</text>
</comment>
<evidence type="ECO:0000313" key="4">
    <source>
        <dbReference type="Proteomes" id="UP000319627"/>
    </source>
</evidence>
<reference evidence="3 4" key="1">
    <citation type="submission" date="2019-07" db="EMBL/GenBank/DDBJ databases">
        <title>Genomic Encyclopedia of Type Strains, Phase I: the one thousand microbial genomes (KMG-I) project.</title>
        <authorList>
            <person name="Kyrpides N."/>
        </authorList>
    </citation>
    <scope>NUCLEOTIDE SEQUENCE [LARGE SCALE GENOMIC DNA]</scope>
    <source>
        <strain evidence="3 4">DSM 375</strain>
    </source>
</reference>
<dbReference type="OrthoDB" id="8897581at2"/>
<evidence type="ECO:0000259" key="2">
    <source>
        <dbReference type="Pfam" id="PF20029"/>
    </source>
</evidence>
<dbReference type="InterPro" id="IPR036249">
    <property type="entry name" value="Thioredoxin-like_sf"/>
</dbReference>
<feature type="domain" description="DUF6436" evidence="2">
    <location>
        <begin position="35"/>
        <end position="180"/>
    </location>
</feature>
<keyword evidence="1" id="KW-0812">Transmembrane</keyword>
<keyword evidence="1" id="KW-1133">Transmembrane helix</keyword>
<dbReference type="SUPFAM" id="SSF52833">
    <property type="entry name" value="Thioredoxin-like"/>
    <property type="match status" value="1"/>
</dbReference>
<dbReference type="Proteomes" id="UP000319627">
    <property type="component" value="Unassembled WGS sequence"/>
</dbReference>
<proteinExistence type="predicted"/>
<dbReference type="EMBL" id="VLKG01000001">
    <property type="protein sequence ID" value="TWH77278.1"/>
    <property type="molecule type" value="Genomic_DNA"/>
</dbReference>